<comment type="caution">
    <text evidence="5">The sequence shown here is derived from an EMBL/GenBank/DDBJ whole genome shotgun (WGS) entry which is preliminary data.</text>
</comment>
<protein>
    <recommendedName>
        <fullName evidence="3">Urease accessory protein UreD</fullName>
    </recommendedName>
</protein>
<dbReference type="RefSeq" id="WP_125151393.1">
    <property type="nucleotide sequence ID" value="NZ_UYIV01000001.1"/>
</dbReference>
<sequence length="333" mass="38493">MNINKDNSLNSLIQLSCRREGEKTYLDDRYFDIPYKLTHYGNPLFTDYLEMILMSASPGIMEGDLLNLKVHCKKGAAMKFYTQSYNKIHQMPHGKPAVQTCDYLLEDHAKLQYIPHPTIPYANSIFLAKNNIHLKKTSHLIWGDIISGGRIHSGERFALKSYHTQTKVFVDEKLILFDNQKIEPETQPEEELLFFEGYTHQGTLLIISKYADDFKKELDEILLEQFTDSDYGFTQCAENALMIRIMSNSGDGIHDWLMNIGNMAWSFIEYKEKQDQKAQEMASEAEKEEQNLVETQEEPKEIMAPEPKKTKAKTKNTAKKSSKDTKKKKKTNN</sequence>
<keyword evidence="3" id="KW-0996">Nickel insertion</keyword>
<proteinExistence type="inferred from homology"/>
<keyword evidence="3" id="KW-0963">Cytoplasm</keyword>
<comment type="subunit">
    <text evidence="3">UreD, UreF and UreG form a complex that acts as a GTP-hydrolysis-dependent molecular chaperone, activating the urease apoprotein by helping to assemble the nickel containing metallocenter of UreC. The UreE protein probably delivers the nickel.</text>
</comment>
<dbReference type="InterPro" id="IPR002669">
    <property type="entry name" value="UreD"/>
</dbReference>
<dbReference type="AlphaFoldDB" id="A0A7Z8YQ57"/>
<evidence type="ECO:0000256" key="4">
    <source>
        <dbReference type="SAM" id="MobiDB-lite"/>
    </source>
</evidence>
<dbReference type="PANTHER" id="PTHR33643">
    <property type="entry name" value="UREASE ACCESSORY PROTEIN D"/>
    <property type="match status" value="1"/>
</dbReference>
<dbReference type="EMBL" id="UYIV01000001">
    <property type="protein sequence ID" value="VDH04690.1"/>
    <property type="molecule type" value="Genomic_DNA"/>
</dbReference>
<gene>
    <name evidence="5" type="primary">ureH</name>
    <name evidence="3" type="synonym">ureD</name>
    <name evidence="5" type="ORF">NCTC12929_01563</name>
</gene>
<dbReference type="GO" id="GO:0005737">
    <property type="term" value="C:cytoplasm"/>
    <property type="evidence" value="ECO:0007669"/>
    <property type="project" value="UniProtKB-SubCell"/>
</dbReference>
<feature type="compositionally biased region" description="Basic and acidic residues" evidence="4">
    <location>
        <begin position="297"/>
        <end position="309"/>
    </location>
</feature>
<feature type="region of interest" description="Disordered" evidence="4">
    <location>
        <begin position="277"/>
        <end position="333"/>
    </location>
</feature>
<comment type="similarity">
    <text evidence="1 3">Belongs to the UreD family.</text>
</comment>
<comment type="function">
    <text evidence="3">Required for maturation of urease via the functional incorporation of the urease nickel metallocenter.</text>
</comment>
<evidence type="ECO:0000256" key="3">
    <source>
        <dbReference type="HAMAP-Rule" id="MF_01384"/>
    </source>
</evidence>
<dbReference type="GO" id="GO:0016151">
    <property type="term" value="F:nickel cation binding"/>
    <property type="evidence" value="ECO:0007669"/>
    <property type="project" value="UniProtKB-UniRule"/>
</dbReference>
<dbReference type="Pfam" id="PF01774">
    <property type="entry name" value="UreD"/>
    <property type="match status" value="1"/>
</dbReference>
<dbReference type="HAMAP" id="MF_01384">
    <property type="entry name" value="UreD"/>
    <property type="match status" value="1"/>
</dbReference>
<feature type="compositionally biased region" description="Basic residues" evidence="4">
    <location>
        <begin position="310"/>
        <end position="333"/>
    </location>
</feature>
<evidence type="ECO:0000313" key="6">
    <source>
        <dbReference type="Proteomes" id="UP000270205"/>
    </source>
</evidence>
<evidence type="ECO:0000256" key="2">
    <source>
        <dbReference type="ARBA" id="ARBA00023186"/>
    </source>
</evidence>
<feature type="compositionally biased region" description="Basic and acidic residues" evidence="4">
    <location>
        <begin position="277"/>
        <end position="290"/>
    </location>
</feature>
<comment type="subcellular location">
    <subcellularLocation>
        <location evidence="3">Cytoplasm</location>
    </subcellularLocation>
</comment>
<evidence type="ECO:0000313" key="5">
    <source>
        <dbReference type="EMBL" id="VDH04690.1"/>
    </source>
</evidence>
<name>A0A7Z8YQ57_9FLAO</name>
<dbReference type="Proteomes" id="UP000270205">
    <property type="component" value="Unassembled WGS sequence"/>
</dbReference>
<dbReference type="PANTHER" id="PTHR33643:SF1">
    <property type="entry name" value="UREASE ACCESSORY PROTEIN D"/>
    <property type="match status" value="1"/>
</dbReference>
<reference evidence="5 6" key="1">
    <citation type="submission" date="2018-11" db="EMBL/GenBank/DDBJ databases">
        <authorList>
            <consortium name="Pathogen Informatics"/>
        </authorList>
    </citation>
    <scope>NUCLEOTIDE SEQUENCE [LARGE SCALE GENOMIC DNA]</scope>
    <source>
        <strain evidence="5 6">NCTC12929</strain>
    </source>
</reference>
<organism evidence="5 6">
    <name type="scientific">Bergeyella zoohelcum</name>
    <dbReference type="NCBI Taxonomy" id="1015"/>
    <lineage>
        <taxon>Bacteria</taxon>
        <taxon>Pseudomonadati</taxon>
        <taxon>Bacteroidota</taxon>
        <taxon>Flavobacteriia</taxon>
        <taxon>Flavobacteriales</taxon>
        <taxon>Weeksellaceae</taxon>
        <taxon>Bergeyella</taxon>
    </lineage>
</organism>
<accession>A0A7Z8YQ57</accession>
<evidence type="ECO:0000256" key="1">
    <source>
        <dbReference type="ARBA" id="ARBA00007177"/>
    </source>
</evidence>
<keyword evidence="2 3" id="KW-0143">Chaperone</keyword>